<evidence type="ECO:0000256" key="5">
    <source>
        <dbReference type="ARBA" id="ARBA00023163"/>
    </source>
</evidence>
<dbReference type="CDD" id="cd06171">
    <property type="entry name" value="Sigma70_r4"/>
    <property type="match status" value="1"/>
</dbReference>
<evidence type="ECO:0000256" key="1">
    <source>
        <dbReference type="ARBA" id="ARBA00010641"/>
    </source>
</evidence>
<dbReference type="PANTHER" id="PTHR43133:SF8">
    <property type="entry name" value="RNA POLYMERASE SIGMA FACTOR HI_1459-RELATED"/>
    <property type="match status" value="1"/>
</dbReference>
<dbReference type="PANTHER" id="PTHR43133">
    <property type="entry name" value="RNA POLYMERASE ECF-TYPE SIGMA FACTO"/>
    <property type="match status" value="1"/>
</dbReference>
<evidence type="ECO:0000313" key="7">
    <source>
        <dbReference type="EMBL" id="GLH99664.1"/>
    </source>
</evidence>
<dbReference type="InterPro" id="IPR039425">
    <property type="entry name" value="RNA_pol_sigma-70-like"/>
</dbReference>
<dbReference type="Gene3D" id="1.10.10.10">
    <property type="entry name" value="Winged helix-like DNA-binding domain superfamily/Winged helix DNA-binding domain"/>
    <property type="match status" value="1"/>
</dbReference>
<accession>A0ABQ5QZT2</accession>
<evidence type="ECO:0000313" key="8">
    <source>
        <dbReference type="Proteomes" id="UP001144280"/>
    </source>
</evidence>
<keyword evidence="2" id="KW-0805">Transcription regulation</keyword>
<dbReference type="InterPro" id="IPR013324">
    <property type="entry name" value="RNA_pol_sigma_r3/r4-like"/>
</dbReference>
<gene>
    <name evidence="7" type="ORF">Pa4123_49400</name>
</gene>
<keyword evidence="3" id="KW-0731">Sigma factor</keyword>
<keyword evidence="5" id="KW-0804">Transcription</keyword>
<comment type="similarity">
    <text evidence="1">Belongs to the sigma-70 factor family. ECF subfamily.</text>
</comment>
<evidence type="ECO:0000256" key="2">
    <source>
        <dbReference type="ARBA" id="ARBA00023015"/>
    </source>
</evidence>
<name>A0ABQ5QZT2_9ACTN</name>
<sequence length="118" mass="12932">MLRGHHRTEVRRFRALAKGEADPIAQHDADGVLDRVAAGQAGRRLAAALARLSTGERDTLLLFAWQDLGYGEIAVALGIPIGTVRSRLNSARKRLRSALADLARPSFPTSTQKRIQHE</sequence>
<reference evidence="7" key="1">
    <citation type="submission" date="2022-12" db="EMBL/GenBank/DDBJ databases">
        <title>New Phytohabitans aurantiacus sp. RD004123 nov., an actinomycete isolated from soil.</title>
        <authorList>
            <person name="Triningsih D.W."/>
            <person name="Harunari E."/>
            <person name="Igarashi Y."/>
        </authorList>
    </citation>
    <scope>NUCLEOTIDE SEQUENCE</scope>
    <source>
        <strain evidence="7">RD004123</strain>
    </source>
</reference>
<evidence type="ECO:0000256" key="3">
    <source>
        <dbReference type="ARBA" id="ARBA00023082"/>
    </source>
</evidence>
<dbReference type="InterPro" id="IPR013249">
    <property type="entry name" value="RNA_pol_sigma70_r4_t2"/>
</dbReference>
<keyword evidence="8" id="KW-1185">Reference proteome</keyword>
<comment type="caution">
    <text evidence="7">The sequence shown here is derived from an EMBL/GenBank/DDBJ whole genome shotgun (WGS) entry which is preliminary data.</text>
</comment>
<dbReference type="SUPFAM" id="SSF88659">
    <property type="entry name" value="Sigma3 and sigma4 domains of RNA polymerase sigma factors"/>
    <property type="match status" value="1"/>
</dbReference>
<protein>
    <recommendedName>
        <fullName evidence="6">RNA polymerase sigma factor 70 region 4 type 2 domain-containing protein</fullName>
    </recommendedName>
</protein>
<dbReference type="EMBL" id="BSDI01000026">
    <property type="protein sequence ID" value="GLH99664.1"/>
    <property type="molecule type" value="Genomic_DNA"/>
</dbReference>
<proteinExistence type="inferred from homology"/>
<dbReference type="InterPro" id="IPR036388">
    <property type="entry name" value="WH-like_DNA-bd_sf"/>
</dbReference>
<feature type="domain" description="RNA polymerase sigma factor 70 region 4 type 2" evidence="6">
    <location>
        <begin position="43"/>
        <end position="95"/>
    </location>
</feature>
<keyword evidence="4" id="KW-0238">DNA-binding</keyword>
<organism evidence="7 8">
    <name type="scientific">Phytohabitans aurantiacus</name>
    <dbReference type="NCBI Taxonomy" id="3016789"/>
    <lineage>
        <taxon>Bacteria</taxon>
        <taxon>Bacillati</taxon>
        <taxon>Actinomycetota</taxon>
        <taxon>Actinomycetes</taxon>
        <taxon>Micromonosporales</taxon>
        <taxon>Micromonosporaceae</taxon>
    </lineage>
</organism>
<dbReference type="Pfam" id="PF08281">
    <property type="entry name" value="Sigma70_r4_2"/>
    <property type="match status" value="1"/>
</dbReference>
<evidence type="ECO:0000259" key="6">
    <source>
        <dbReference type="Pfam" id="PF08281"/>
    </source>
</evidence>
<dbReference type="Proteomes" id="UP001144280">
    <property type="component" value="Unassembled WGS sequence"/>
</dbReference>
<evidence type="ECO:0000256" key="4">
    <source>
        <dbReference type="ARBA" id="ARBA00023125"/>
    </source>
</evidence>